<dbReference type="AlphaFoldDB" id="W9VYH1"/>
<dbReference type="OrthoDB" id="9793549at2"/>
<feature type="modified residue" description="4-aspartylphosphate" evidence="1">
    <location>
        <position position="71"/>
    </location>
</feature>
<dbReference type="EMBL" id="AONC01000026">
    <property type="protein sequence ID" value="EXJ15435.1"/>
    <property type="molecule type" value="Genomic_DNA"/>
</dbReference>
<dbReference type="Proteomes" id="UP000019460">
    <property type="component" value="Unassembled WGS sequence"/>
</dbReference>
<keyword evidence="4" id="KW-1185">Reference proteome</keyword>
<dbReference type="STRING" id="1249627.D779_1399"/>
<protein>
    <submittedName>
        <fullName evidence="3">Putative two-component system regulatory protein</fullName>
    </submittedName>
</protein>
<dbReference type="PANTHER" id="PTHR44520:SF1">
    <property type="entry name" value="TWO-COMPONENT SYSTEM REGULATORY PROTEIN"/>
    <property type="match status" value="1"/>
</dbReference>
<evidence type="ECO:0000313" key="4">
    <source>
        <dbReference type="Proteomes" id="UP000019460"/>
    </source>
</evidence>
<keyword evidence="1" id="KW-0597">Phosphoprotein</keyword>
<dbReference type="CDD" id="cd17557">
    <property type="entry name" value="REC_Rcp-like"/>
    <property type="match status" value="1"/>
</dbReference>
<feature type="domain" description="Response regulatory" evidence="2">
    <location>
        <begin position="15"/>
        <end position="138"/>
    </location>
</feature>
<dbReference type="InterPro" id="IPR001789">
    <property type="entry name" value="Sig_transdc_resp-reg_receiver"/>
</dbReference>
<dbReference type="SMART" id="SM00448">
    <property type="entry name" value="REC"/>
    <property type="match status" value="1"/>
</dbReference>
<dbReference type="PANTHER" id="PTHR44520">
    <property type="entry name" value="RESPONSE REGULATOR RCP1-RELATED"/>
    <property type="match status" value="1"/>
</dbReference>
<organism evidence="3 4">
    <name type="scientific">Imhoffiella purpurea</name>
    <dbReference type="NCBI Taxonomy" id="1249627"/>
    <lineage>
        <taxon>Bacteria</taxon>
        <taxon>Pseudomonadati</taxon>
        <taxon>Pseudomonadota</taxon>
        <taxon>Gammaproteobacteria</taxon>
        <taxon>Chromatiales</taxon>
        <taxon>Chromatiaceae</taxon>
        <taxon>Imhoffiella</taxon>
    </lineage>
</organism>
<gene>
    <name evidence="3" type="ORF">D779_1399</name>
</gene>
<evidence type="ECO:0000259" key="2">
    <source>
        <dbReference type="PROSITE" id="PS50110"/>
    </source>
</evidence>
<proteinExistence type="predicted"/>
<dbReference type="InterPro" id="IPR052893">
    <property type="entry name" value="TCS_response_regulator"/>
</dbReference>
<dbReference type="InterPro" id="IPR011006">
    <property type="entry name" value="CheY-like_superfamily"/>
</dbReference>
<evidence type="ECO:0000256" key="1">
    <source>
        <dbReference type="PROSITE-ProRule" id="PRU00169"/>
    </source>
</evidence>
<accession>W9VYH1</accession>
<reference evidence="3 4" key="1">
    <citation type="submission" date="2012-11" db="EMBL/GenBank/DDBJ databases">
        <title>Genome assembly of Thiorhodococcus sp. AK35.</title>
        <authorList>
            <person name="Nupur N."/>
            <person name="Khatri I."/>
            <person name="Subramanian S."/>
            <person name="Pinnaka A."/>
        </authorList>
    </citation>
    <scope>NUCLEOTIDE SEQUENCE [LARGE SCALE GENOMIC DNA]</scope>
    <source>
        <strain evidence="3 4">AK35</strain>
    </source>
</reference>
<dbReference type="GO" id="GO:0000160">
    <property type="term" value="P:phosphorelay signal transduction system"/>
    <property type="evidence" value="ECO:0007669"/>
    <property type="project" value="InterPro"/>
</dbReference>
<sequence>MTHADRNHADTCTRPILLVEDNPMDLDLTLRAFARSKMGNPIEVARDGQEALERIPRWEAGEPLPLVVLLDLKLPRVDGLEVLRRLRANPGTQSLPVVVLTTSSEDRDIGTAYRLHANSYIVKPVNFEKFIEVANQIELYWCLLNHPPG</sequence>
<evidence type="ECO:0000313" key="3">
    <source>
        <dbReference type="EMBL" id="EXJ15435.1"/>
    </source>
</evidence>
<dbReference type="RefSeq" id="WP_052347994.1">
    <property type="nucleotide sequence ID" value="NZ_AONC01000026.1"/>
</dbReference>
<dbReference type="Pfam" id="PF00072">
    <property type="entry name" value="Response_reg"/>
    <property type="match status" value="1"/>
</dbReference>
<dbReference type="SUPFAM" id="SSF52172">
    <property type="entry name" value="CheY-like"/>
    <property type="match status" value="1"/>
</dbReference>
<comment type="caution">
    <text evidence="3">The sequence shown here is derived from an EMBL/GenBank/DDBJ whole genome shotgun (WGS) entry which is preliminary data.</text>
</comment>
<dbReference type="Gene3D" id="3.40.50.2300">
    <property type="match status" value="1"/>
</dbReference>
<name>W9VYH1_9GAMM</name>
<dbReference type="eggNOG" id="COG0745">
    <property type="taxonomic scope" value="Bacteria"/>
</dbReference>
<dbReference type="PROSITE" id="PS50110">
    <property type="entry name" value="RESPONSE_REGULATORY"/>
    <property type="match status" value="1"/>
</dbReference>